<dbReference type="Pfam" id="PF01282">
    <property type="entry name" value="Ribosomal_S24e"/>
    <property type="match status" value="1"/>
</dbReference>
<evidence type="ECO:0008006" key="5">
    <source>
        <dbReference type="Google" id="ProtNLM"/>
    </source>
</evidence>
<keyword evidence="2" id="KW-0687">Ribonucleoprotein</keyword>
<protein>
    <recommendedName>
        <fullName evidence="5">30S ribosomal protein S24e</fullName>
    </recommendedName>
</protein>
<proteinExistence type="predicted"/>
<gene>
    <name evidence="4" type="ORF">METZ01_LOCUS245667</name>
</gene>
<evidence type="ECO:0000256" key="1">
    <source>
        <dbReference type="ARBA" id="ARBA00022980"/>
    </source>
</evidence>
<dbReference type="GO" id="GO:1990904">
    <property type="term" value="C:ribonucleoprotein complex"/>
    <property type="evidence" value="ECO:0007669"/>
    <property type="project" value="UniProtKB-KW"/>
</dbReference>
<dbReference type="Gene3D" id="3.30.70.3370">
    <property type="match status" value="1"/>
</dbReference>
<dbReference type="AlphaFoldDB" id="A0A382I1R5"/>
<evidence type="ECO:0000313" key="4">
    <source>
        <dbReference type="EMBL" id="SVB92813.1"/>
    </source>
</evidence>
<dbReference type="InterPro" id="IPR012678">
    <property type="entry name" value="Ribosomal_uL23/eL15/eS24_sf"/>
</dbReference>
<dbReference type="InterPro" id="IPR053709">
    <property type="entry name" value="eRP_eS24_sf"/>
</dbReference>
<dbReference type="GO" id="GO:0006412">
    <property type="term" value="P:translation"/>
    <property type="evidence" value="ECO:0007669"/>
    <property type="project" value="InterPro"/>
</dbReference>
<evidence type="ECO:0000256" key="3">
    <source>
        <dbReference type="SAM" id="MobiDB-lite"/>
    </source>
</evidence>
<name>A0A382I1R5_9ZZZZ</name>
<evidence type="ECO:0000256" key="2">
    <source>
        <dbReference type="ARBA" id="ARBA00023274"/>
    </source>
</evidence>
<reference evidence="4" key="1">
    <citation type="submission" date="2018-05" db="EMBL/GenBank/DDBJ databases">
        <authorList>
            <person name="Lanie J.A."/>
            <person name="Ng W.-L."/>
            <person name="Kazmierczak K.M."/>
            <person name="Andrzejewski T.M."/>
            <person name="Davidsen T.M."/>
            <person name="Wayne K.J."/>
            <person name="Tettelin H."/>
            <person name="Glass J.I."/>
            <person name="Rusch D."/>
            <person name="Podicherti R."/>
            <person name="Tsui H.-C.T."/>
            <person name="Winkler M.E."/>
        </authorList>
    </citation>
    <scope>NUCLEOTIDE SEQUENCE</scope>
</reference>
<dbReference type="EMBL" id="UINC01064292">
    <property type="protein sequence ID" value="SVB92813.1"/>
    <property type="molecule type" value="Genomic_DNA"/>
</dbReference>
<feature type="region of interest" description="Disordered" evidence="3">
    <location>
        <begin position="87"/>
        <end position="125"/>
    </location>
</feature>
<sequence>MEIIDRKENPILNRVEISWQWRHIGAATPTRNEIIDAVLKMEPGATKDLVLVKSVSTRFGQPLTTGNAFVYGDRTDLEKEPKYILARHGDKEEAAPAAKKSSSEKETTEDSADDAEAIEIAGGEE</sequence>
<dbReference type="GO" id="GO:0003735">
    <property type="term" value="F:structural constituent of ribosome"/>
    <property type="evidence" value="ECO:0007669"/>
    <property type="project" value="InterPro"/>
</dbReference>
<dbReference type="InterPro" id="IPR001976">
    <property type="entry name" value="Ribosomal_eS24"/>
</dbReference>
<organism evidence="4">
    <name type="scientific">marine metagenome</name>
    <dbReference type="NCBI Taxonomy" id="408172"/>
    <lineage>
        <taxon>unclassified sequences</taxon>
        <taxon>metagenomes</taxon>
        <taxon>ecological metagenomes</taxon>
    </lineage>
</organism>
<dbReference type="SUPFAM" id="SSF54189">
    <property type="entry name" value="Ribosomal proteins S24e, L23 and L15e"/>
    <property type="match status" value="1"/>
</dbReference>
<feature type="compositionally biased region" description="Acidic residues" evidence="3">
    <location>
        <begin position="109"/>
        <end position="125"/>
    </location>
</feature>
<dbReference type="GO" id="GO:0005840">
    <property type="term" value="C:ribosome"/>
    <property type="evidence" value="ECO:0007669"/>
    <property type="project" value="UniProtKB-KW"/>
</dbReference>
<accession>A0A382I1R5</accession>
<keyword evidence="1" id="KW-0689">Ribosomal protein</keyword>